<dbReference type="AlphaFoldDB" id="A0A3G9JY66"/>
<keyword evidence="1" id="KW-0732">Signal</keyword>
<keyword evidence="3" id="KW-1185">Reference proteome</keyword>
<gene>
    <name evidence="2" type="ORF">SG0102_28730</name>
</gene>
<dbReference type="Proteomes" id="UP000268059">
    <property type="component" value="Chromosome"/>
</dbReference>
<reference evidence="2 3" key="1">
    <citation type="submission" date="2018-11" db="EMBL/GenBank/DDBJ databases">
        <title>Novel Erysipelotrichaceae bacterium isolated from small intestine of a swine.</title>
        <authorList>
            <person name="Kim J.S."/>
            <person name="Choe H."/>
            <person name="Lee Y.R."/>
            <person name="Kim K.M."/>
            <person name="Park D.S."/>
        </authorList>
    </citation>
    <scope>NUCLEOTIDE SEQUENCE [LARGE SCALE GENOMIC DNA]</scope>
    <source>
        <strain evidence="2 3">SG0102</strain>
    </source>
</reference>
<dbReference type="KEGG" id="ebm:SG0102_28730"/>
<organism evidence="2 3">
    <name type="scientific">Intestinibaculum porci</name>
    <dbReference type="NCBI Taxonomy" id="2487118"/>
    <lineage>
        <taxon>Bacteria</taxon>
        <taxon>Bacillati</taxon>
        <taxon>Bacillota</taxon>
        <taxon>Erysipelotrichia</taxon>
        <taxon>Erysipelotrichales</taxon>
        <taxon>Erysipelotrichaceae</taxon>
        <taxon>Intestinibaculum</taxon>
    </lineage>
</organism>
<dbReference type="InParanoid" id="A0A3G9JY66"/>
<feature type="chain" id="PRO_5018150492" evidence="1">
    <location>
        <begin position="22"/>
        <end position="95"/>
    </location>
</feature>
<sequence length="95" mass="10615">MKKLLVTTLTLMMLAPTSVQAKGKMVNVVTKIGKNTVTYNKDGLVSKYDGNRFVYHKGKLTAITALNHGPNYKMTYTGGRVRTINKKKVKRVVNK</sequence>
<protein>
    <submittedName>
        <fullName evidence="2">Uncharacterized protein</fullName>
    </submittedName>
</protein>
<dbReference type="RefSeq" id="WP_125120611.1">
    <property type="nucleotide sequence ID" value="NZ_AP019309.1"/>
</dbReference>
<evidence type="ECO:0000256" key="1">
    <source>
        <dbReference type="SAM" id="SignalP"/>
    </source>
</evidence>
<feature type="signal peptide" evidence="1">
    <location>
        <begin position="1"/>
        <end position="21"/>
    </location>
</feature>
<dbReference type="EMBL" id="AP019309">
    <property type="protein sequence ID" value="BBH27939.1"/>
    <property type="molecule type" value="Genomic_DNA"/>
</dbReference>
<proteinExistence type="predicted"/>
<name>A0A3G9JY66_9FIRM</name>
<evidence type="ECO:0000313" key="2">
    <source>
        <dbReference type="EMBL" id="BBH27939.1"/>
    </source>
</evidence>
<evidence type="ECO:0000313" key="3">
    <source>
        <dbReference type="Proteomes" id="UP000268059"/>
    </source>
</evidence>
<accession>A0A3G9JY66</accession>